<dbReference type="PANTHER" id="PTHR11709:SF2">
    <property type="entry name" value="MULTICOPPER OXIDASE LPR1"/>
    <property type="match status" value="1"/>
</dbReference>
<dbReference type="KEGG" id="mci:Mesci_2561"/>
<proteinExistence type="predicted"/>
<dbReference type="STRING" id="765698.Mesci_2561"/>
<dbReference type="Proteomes" id="UP000007471">
    <property type="component" value="Chromosome"/>
</dbReference>
<dbReference type="GeneID" id="90990133"/>
<evidence type="ECO:0000259" key="4">
    <source>
        <dbReference type="Pfam" id="PF07731"/>
    </source>
</evidence>
<organism evidence="5 6">
    <name type="scientific">Mesorhizobium ciceri biovar biserrulae (strain HAMBI 2942 / LMG 23838 / WSM1271)</name>
    <dbReference type="NCBI Taxonomy" id="765698"/>
    <lineage>
        <taxon>Bacteria</taxon>
        <taxon>Pseudomonadati</taxon>
        <taxon>Pseudomonadota</taxon>
        <taxon>Alphaproteobacteria</taxon>
        <taxon>Hyphomicrobiales</taxon>
        <taxon>Phyllobacteriaceae</taxon>
        <taxon>Mesorhizobium</taxon>
    </lineage>
</organism>
<reference evidence="6" key="1">
    <citation type="submission" date="2011-01" db="EMBL/GenBank/DDBJ databases">
        <title>Complete sequence of chromosome of Mesorhizobium ciceri bv. biserrulae WSM1271.</title>
        <authorList>
            <person name="Lucas S."/>
            <person name="Copeland A."/>
            <person name="Lapidus A."/>
            <person name="Cheng J.-F."/>
            <person name="Goodwin L."/>
            <person name="Pitluck S."/>
            <person name="Teshima H."/>
            <person name="Detter J.C."/>
            <person name="Han C."/>
            <person name="Tapia R."/>
            <person name="Land M."/>
            <person name="Hauser L."/>
            <person name="Kyrpides N."/>
            <person name="Ivanova N."/>
            <person name="Nandasena K."/>
            <person name="Reeve W.G."/>
            <person name="Howieson J.G."/>
            <person name="O'Hara G."/>
            <person name="Tiwari R.P."/>
            <person name="Woyke T."/>
        </authorList>
    </citation>
    <scope>NUCLEOTIDE SEQUENCE [LARGE SCALE GENOMIC DNA]</scope>
    <source>
        <strain evidence="6">HAMBI 2942 / LMG 23838 / WSM1271</strain>
    </source>
</reference>
<feature type="domain" description="Plastocyanin-like" evidence="4">
    <location>
        <begin position="572"/>
        <end position="700"/>
    </location>
</feature>
<evidence type="ECO:0000313" key="6">
    <source>
        <dbReference type="Proteomes" id="UP000007471"/>
    </source>
</evidence>
<keyword evidence="1" id="KW-0479">Metal-binding</keyword>
<dbReference type="GO" id="GO:0005507">
    <property type="term" value="F:copper ion binding"/>
    <property type="evidence" value="ECO:0007669"/>
    <property type="project" value="InterPro"/>
</dbReference>
<name>E8T7H7_MESCW</name>
<dbReference type="SUPFAM" id="SSF49503">
    <property type="entry name" value="Cupredoxins"/>
    <property type="match status" value="2"/>
</dbReference>
<dbReference type="Gene3D" id="2.60.40.420">
    <property type="entry name" value="Cupredoxins - blue copper proteins"/>
    <property type="match status" value="3"/>
</dbReference>
<dbReference type="InterPro" id="IPR045087">
    <property type="entry name" value="Cu-oxidase_fam"/>
</dbReference>
<dbReference type="CDD" id="cd13853">
    <property type="entry name" value="CuRO_1_Tth-MCO_like"/>
    <property type="match status" value="1"/>
</dbReference>
<evidence type="ECO:0000256" key="3">
    <source>
        <dbReference type="SAM" id="MobiDB-lite"/>
    </source>
</evidence>
<dbReference type="EMBL" id="CP002447">
    <property type="protein sequence ID" value="ADV11700.1"/>
    <property type="molecule type" value="Genomic_DNA"/>
</dbReference>
<dbReference type="PROSITE" id="PS00079">
    <property type="entry name" value="MULTICOPPER_OXIDASE1"/>
    <property type="match status" value="1"/>
</dbReference>
<dbReference type="InterPro" id="IPR011706">
    <property type="entry name" value="Cu-oxidase_C"/>
</dbReference>
<dbReference type="InterPro" id="IPR002355">
    <property type="entry name" value="Cu_oxidase_Cu_BS"/>
</dbReference>
<evidence type="ECO:0000256" key="1">
    <source>
        <dbReference type="ARBA" id="ARBA00022723"/>
    </source>
</evidence>
<gene>
    <name evidence="5" type="ordered locus">Mesci_2561</name>
</gene>
<dbReference type="PATRIC" id="fig|765698.3.peg.3040"/>
<keyword evidence="2" id="KW-0560">Oxidoreductase</keyword>
<dbReference type="GO" id="GO:0016491">
    <property type="term" value="F:oxidoreductase activity"/>
    <property type="evidence" value="ECO:0007669"/>
    <property type="project" value="UniProtKB-KW"/>
</dbReference>
<protein>
    <submittedName>
        <fullName evidence="5">Multicopper oxidase type 2</fullName>
    </submittedName>
</protein>
<accession>E8T7H7</accession>
<dbReference type="PROSITE" id="PS00080">
    <property type="entry name" value="MULTICOPPER_OXIDASE2"/>
    <property type="match status" value="1"/>
</dbReference>
<dbReference type="OrthoDB" id="9757546at2"/>
<evidence type="ECO:0000256" key="2">
    <source>
        <dbReference type="ARBA" id="ARBA00023002"/>
    </source>
</evidence>
<dbReference type="HOGENOM" id="CLU_009100_3_0_5"/>
<evidence type="ECO:0000313" key="5">
    <source>
        <dbReference type="EMBL" id="ADV11700.1"/>
    </source>
</evidence>
<dbReference type="AlphaFoldDB" id="E8T7H7"/>
<dbReference type="eggNOG" id="COG2132">
    <property type="taxonomic scope" value="Bacteria"/>
</dbReference>
<dbReference type="InterPro" id="IPR033138">
    <property type="entry name" value="Cu_oxidase_CS"/>
</dbReference>
<dbReference type="PANTHER" id="PTHR11709">
    <property type="entry name" value="MULTI-COPPER OXIDASE"/>
    <property type="match status" value="1"/>
</dbReference>
<dbReference type="Pfam" id="PF07731">
    <property type="entry name" value="Cu-oxidase_2"/>
    <property type="match status" value="1"/>
</dbReference>
<dbReference type="GO" id="GO:0030288">
    <property type="term" value="C:outer membrane-bounded periplasmic space"/>
    <property type="evidence" value="ECO:0007669"/>
    <property type="project" value="TreeGrafter"/>
</dbReference>
<feature type="region of interest" description="Disordered" evidence="3">
    <location>
        <begin position="291"/>
        <end position="310"/>
    </location>
</feature>
<dbReference type="RefSeq" id="WP_013530383.1">
    <property type="nucleotide sequence ID" value="NC_014923.1"/>
</dbReference>
<dbReference type="InterPro" id="IPR008972">
    <property type="entry name" value="Cupredoxin"/>
</dbReference>
<sequence length="701" mass="75689">MARPVGIRFLTAYAFTAFVGTAGLITAAKTADGAEAGPLMQPQICSAITTRGSQLNLPFCRIAPSEPGSVHSDLTVALTATTSPVQVGGYRVETENYNGTYLPPILELNAGDTLRVRLLDALEAASQAGGMMHDMQMEQATNLHTHGLIVSPNNAADPTHGNGDNVFVSLRRGEWLDYSIKIPTALPASILDGTAGTIPHPGGLYWYHSHIHGLSAMQVAGGMSGVMSIGPSDANVVVRDADPIREGKLTSDLRAVTDTSYLMLRDIRLNTSVDPSDASDDAPAQWVRTEDHNHCAPSRSDQPLPATTDRKGFCRSPKDANDIWLFTVNGQRYPTIDIGAGHNGLWRIANLSADVTYDLRIVSAVDGSLLPFDLLSVDGVVPGKPLLRNAPVSENKAVQLSTLTLMPAARAEIYVRNDGQSAGSRTYFLRTGPVSTGSDPQSDGDNWPEIQLAKVILEASPKIVGERVAVDRNLPYADPDNRHLFVALETAPAPAFPTGCVRDIDRSMREHRRVMFAGGLTPGTWRVQTDLMHPPQPAGTYPLQQFAADKTARIGPVGFDAYLDSAGEVDWSGADGRPKHACVQLSNGHGQLWELKNPTTELHNFHIHQMKFRLANNADLTANGIDAETYVAPVNAQLASIRNEDRQGAITWHDTLPIPANGSVFVVMNFDAQEQIGKFVYHCHILKHEDAGLMAPFEVVP</sequence>